<comment type="similarity">
    <text evidence="1">Belongs to the SufE family.</text>
</comment>
<dbReference type="InterPro" id="IPR003808">
    <property type="entry name" value="Fe-S_metab-assoc_dom"/>
</dbReference>
<sequence>MNDAIQDEIIEEFDGLEWFDKYTLLISFGKKLKPMDEEFKTEDNSISGCQSKVWVRSYNKNGKLIFDLDSDAMITKGIIALVAKVVNDRYPQEILDADLYFIDKIGLKSNLSPARSNGLESIINRIKEVAANEANSKGLKD</sequence>
<dbReference type="AlphaFoldDB" id="A0A9E4ZEN3"/>
<evidence type="ECO:0000313" key="4">
    <source>
        <dbReference type="Proteomes" id="UP001056766"/>
    </source>
</evidence>
<dbReference type="Pfam" id="PF02657">
    <property type="entry name" value="SufE"/>
    <property type="match status" value="1"/>
</dbReference>
<dbReference type="PANTHER" id="PTHR43597">
    <property type="entry name" value="SULFUR ACCEPTOR PROTEIN CSDE"/>
    <property type="match status" value="1"/>
</dbReference>
<dbReference type="SUPFAM" id="SSF82649">
    <property type="entry name" value="SufE/NifU"/>
    <property type="match status" value="1"/>
</dbReference>
<dbReference type="Gene3D" id="3.90.1010.10">
    <property type="match status" value="1"/>
</dbReference>
<keyword evidence="4" id="KW-1185">Reference proteome</keyword>
<organism evidence="3 4">
    <name type="scientific">Methanococcoides seepicolus</name>
    <dbReference type="NCBI Taxonomy" id="2828780"/>
    <lineage>
        <taxon>Archaea</taxon>
        <taxon>Methanobacteriati</taxon>
        <taxon>Methanobacteriota</taxon>
        <taxon>Stenosarchaea group</taxon>
        <taxon>Methanomicrobia</taxon>
        <taxon>Methanosarcinales</taxon>
        <taxon>Methanosarcinaceae</taxon>
        <taxon>Methanococcoides</taxon>
    </lineage>
</organism>
<comment type="caution">
    <text evidence="3">The sequence shown here is derived from an EMBL/GenBank/DDBJ whole genome shotgun (WGS) entry which is preliminary data.</text>
</comment>
<evidence type="ECO:0000313" key="3">
    <source>
        <dbReference type="EMBL" id="MCM1986505.1"/>
    </source>
</evidence>
<protein>
    <submittedName>
        <fullName evidence="3">SufE family protein</fullName>
    </submittedName>
</protein>
<reference evidence="3" key="1">
    <citation type="journal article" date="2021" name="mSystems">
        <title>Bacteria and Archaea Synergistically Convert Glycine Betaine to Biogenic Methane in the Formosa Cold Seep of the South China Sea.</title>
        <authorList>
            <person name="Li L."/>
            <person name="Zhang W."/>
            <person name="Zhang S."/>
            <person name="Song L."/>
            <person name="Sun Q."/>
            <person name="Zhang H."/>
            <person name="Xiang H."/>
            <person name="Dong X."/>
        </authorList>
    </citation>
    <scope>NUCLEOTIDE SEQUENCE</scope>
    <source>
        <strain evidence="3">LLY</strain>
    </source>
</reference>
<evidence type="ECO:0000259" key="2">
    <source>
        <dbReference type="Pfam" id="PF02657"/>
    </source>
</evidence>
<name>A0A9E4ZEN3_9EURY</name>
<dbReference type="EMBL" id="JAGSOI010000017">
    <property type="protein sequence ID" value="MCM1986505.1"/>
    <property type="molecule type" value="Genomic_DNA"/>
</dbReference>
<gene>
    <name evidence="3" type="ORF">KDK67_05755</name>
</gene>
<feature type="domain" description="Fe-S metabolism associated" evidence="2">
    <location>
        <begin position="11"/>
        <end position="128"/>
    </location>
</feature>
<evidence type="ECO:0000256" key="1">
    <source>
        <dbReference type="ARBA" id="ARBA00010282"/>
    </source>
</evidence>
<proteinExistence type="inferred from homology"/>
<reference evidence="3" key="2">
    <citation type="submission" date="2021-04" db="EMBL/GenBank/DDBJ databases">
        <authorList>
            <person name="Dong X."/>
        </authorList>
    </citation>
    <scope>NUCLEOTIDE SEQUENCE</scope>
    <source>
        <strain evidence="3">LLY</strain>
    </source>
</reference>
<dbReference type="RefSeq" id="WP_250867890.1">
    <property type="nucleotide sequence ID" value="NZ_JAGSOI010000017.1"/>
</dbReference>
<accession>A0A9E4ZEN3</accession>
<dbReference type="Proteomes" id="UP001056766">
    <property type="component" value="Unassembled WGS sequence"/>
</dbReference>
<dbReference type="PANTHER" id="PTHR43597:SF5">
    <property type="entry name" value="SUFE-LIKE PROTEIN 2, CHLOROPLASTIC"/>
    <property type="match status" value="1"/>
</dbReference>